<feature type="domain" description="Guanylate cyclase" evidence="2">
    <location>
        <begin position="7"/>
        <end position="122"/>
    </location>
</feature>
<dbReference type="RefSeq" id="WP_093036028.1">
    <property type="nucleotide sequence ID" value="NZ_FMZV01000017.1"/>
</dbReference>
<organism evidence="3 4">
    <name type="scientific">Ruegeria marina</name>
    <dbReference type="NCBI Taxonomy" id="639004"/>
    <lineage>
        <taxon>Bacteria</taxon>
        <taxon>Pseudomonadati</taxon>
        <taxon>Pseudomonadota</taxon>
        <taxon>Alphaproteobacteria</taxon>
        <taxon>Rhodobacterales</taxon>
        <taxon>Roseobacteraceae</taxon>
        <taxon>Ruegeria</taxon>
    </lineage>
</organism>
<dbReference type="PANTHER" id="PTHR43081:SF19">
    <property type="entry name" value="PH-SENSITIVE ADENYLATE CYCLASE RV1264"/>
    <property type="match status" value="1"/>
</dbReference>
<dbReference type="PANTHER" id="PTHR43081">
    <property type="entry name" value="ADENYLATE CYCLASE, TERMINAL-DIFFERENTIATION SPECIFIC-RELATED"/>
    <property type="match status" value="1"/>
</dbReference>
<name>A0A1G7C5R3_9RHOB</name>
<dbReference type="SUPFAM" id="SSF55073">
    <property type="entry name" value="Nucleotide cyclase"/>
    <property type="match status" value="1"/>
</dbReference>
<dbReference type="GO" id="GO:0035556">
    <property type="term" value="P:intracellular signal transduction"/>
    <property type="evidence" value="ECO:0007669"/>
    <property type="project" value="InterPro"/>
</dbReference>
<keyword evidence="1" id="KW-0812">Transmembrane</keyword>
<dbReference type="CDD" id="cd07302">
    <property type="entry name" value="CHD"/>
    <property type="match status" value="1"/>
</dbReference>
<dbReference type="PROSITE" id="PS50125">
    <property type="entry name" value="GUANYLATE_CYCLASE_2"/>
    <property type="match status" value="1"/>
</dbReference>
<proteinExistence type="predicted"/>
<feature type="transmembrane region" description="Helical" evidence="1">
    <location>
        <begin position="184"/>
        <end position="202"/>
    </location>
</feature>
<dbReference type="STRING" id="639004.SAMN04488239_117102"/>
<dbReference type="Proteomes" id="UP000199628">
    <property type="component" value="Unassembled WGS sequence"/>
</dbReference>
<dbReference type="InterPro" id="IPR001054">
    <property type="entry name" value="A/G_cyclase"/>
</dbReference>
<reference evidence="4" key="1">
    <citation type="submission" date="2016-10" db="EMBL/GenBank/DDBJ databases">
        <authorList>
            <person name="Varghese N."/>
            <person name="Submissions S."/>
        </authorList>
    </citation>
    <scope>NUCLEOTIDE SEQUENCE [LARGE SCALE GENOMIC DNA]</scope>
    <source>
        <strain evidence="4">CGMCC 1.9108</strain>
    </source>
</reference>
<evidence type="ECO:0000256" key="1">
    <source>
        <dbReference type="SAM" id="Phobius"/>
    </source>
</evidence>
<evidence type="ECO:0000259" key="2">
    <source>
        <dbReference type="PROSITE" id="PS50125"/>
    </source>
</evidence>
<accession>A0A1G7C5R3</accession>
<dbReference type="GO" id="GO:0004016">
    <property type="term" value="F:adenylate cyclase activity"/>
    <property type="evidence" value="ECO:0007669"/>
    <property type="project" value="UniProtKB-ARBA"/>
</dbReference>
<dbReference type="OrthoDB" id="54411at2"/>
<dbReference type="InterPro" id="IPR050697">
    <property type="entry name" value="Adenylyl/Guanylyl_Cyclase_3/4"/>
</dbReference>
<dbReference type="AlphaFoldDB" id="A0A1G7C5R3"/>
<keyword evidence="1" id="KW-1133">Transmembrane helix</keyword>
<keyword evidence="1" id="KW-0472">Membrane</keyword>
<dbReference type="InterPro" id="IPR029787">
    <property type="entry name" value="Nucleotide_cyclase"/>
</dbReference>
<dbReference type="Pfam" id="PF00211">
    <property type="entry name" value="Guanylate_cyc"/>
    <property type="match status" value="1"/>
</dbReference>
<dbReference type="Gene3D" id="3.30.70.1230">
    <property type="entry name" value="Nucleotide cyclase"/>
    <property type="match status" value="1"/>
</dbReference>
<dbReference type="EMBL" id="FMZV01000017">
    <property type="protein sequence ID" value="SDE34648.1"/>
    <property type="molecule type" value="Genomic_DNA"/>
</dbReference>
<keyword evidence="4" id="KW-1185">Reference proteome</keyword>
<dbReference type="GO" id="GO:0006171">
    <property type="term" value="P:cAMP biosynthetic process"/>
    <property type="evidence" value="ECO:0007669"/>
    <property type="project" value="TreeGrafter"/>
</dbReference>
<evidence type="ECO:0000313" key="3">
    <source>
        <dbReference type="EMBL" id="SDE34648.1"/>
    </source>
</evidence>
<evidence type="ECO:0000313" key="4">
    <source>
        <dbReference type="Proteomes" id="UP000199628"/>
    </source>
</evidence>
<gene>
    <name evidence="3" type="ORF">SAMN04488239_117102</name>
</gene>
<protein>
    <submittedName>
        <fullName evidence="3">Adenylate cyclase, class 3</fullName>
    </submittedName>
</protein>
<sequence length="245" mass="27134">MERRIAAILAADMVGFSRLIELDEAGTLARQKRHRLELIDPTIRDHHGRIIKLTGDGLIAEFNSVVEAMQAAVLVQRTMPAREAEVPENRRIRYRIAINLGDVVFDEGDIYGDGVNIAARLEALAEPGGIVVSGTAHDMLKSQVGVGYRPLGEKRLKNIATPVRVFQVTDGAASPRRRLALRRLIWPGAAAMAAAAVAGWLWTRPDFTPVDPAEMALDLPKNPRSRYCPSRHAARRNRRVGWQMP</sequence>